<evidence type="ECO:0000256" key="1">
    <source>
        <dbReference type="SAM" id="MobiDB-lite"/>
    </source>
</evidence>
<gene>
    <name evidence="2" type="ORF">HYDPIDRAFT_112775</name>
</gene>
<sequence>MPSWLSAAITEQIASPPKMISPPDHEDLADIPSPSQIQETERKRLPSPMPTLRSKKPRTRTPRCLTPAINGPSAYTFGEDDDPDAKWSTFGVSRKKATTARRSENPRGMKQSGGFRLPLVGLGKKPVKPKTEPIPEVKRRVVTYLPPPMTIRGLVDDSISMPGTTVAATDNTVPETILLEENDILATTPEGDEDARGADVTPFTMDSDGLTLVDVDYDEELVFAFDVDEVCARYPVTRAQMKEVRSTGC</sequence>
<protein>
    <submittedName>
        <fullName evidence="2">Uncharacterized protein</fullName>
    </submittedName>
</protein>
<evidence type="ECO:0000313" key="2">
    <source>
        <dbReference type="EMBL" id="KIJ63812.1"/>
    </source>
</evidence>
<dbReference type="AlphaFoldDB" id="A0A0C9WF13"/>
<evidence type="ECO:0000313" key="3">
    <source>
        <dbReference type="Proteomes" id="UP000053820"/>
    </source>
</evidence>
<dbReference type="EMBL" id="KN839849">
    <property type="protein sequence ID" value="KIJ63812.1"/>
    <property type="molecule type" value="Genomic_DNA"/>
</dbReference>
<dbReference type="Proteomes" id="UP000053820">
    <property type="component" value="Unassembled WGS sequence"/>
</dbReference>
<organism evidence="2 3">
    <name type="scientific">Hydnomerulius pinastri MD-312</name>
    <dbReference type="NCBI Taxonomy" id="994086"/>
    <lineage>
        <taxon>Eukaryota</taxon>
        <taxon>Fungi</taxon>
        <taxon>Dikarya</taxon>
        <taxon>Basidiomycota</taxon>
        <taxon>Agaricomycotina</taxon>
        <taxon>Agaricomycetes</taxon>
        <taxon>Agaricomycetidae</taxon>
        <taxon>Boletales</taxon>
        <taxon>Boletales incertae sedis</taxon>
        <taxon>Leucogyrophana</taxon>
    </lineage>
</organism>
<accession>A0A0C9WF13</accession>
<feature type="region of interest" description="Disordered" evidence="1">
    <location>
        <begin position="14"/>
        <end position="82"/>
    </location>
</feature>
<dbReference type="HOGENOM" id="CLU_1115874_0_0_1"/>
<feature type="region of interest" description="Disordered" evidence="1">
    <location>
        <begin position="96"/>
        <end position="131"/>
    </location>
</feature>
<keyword evidence="3" id="KW-1185">Reference proteome</keyword>
<name>A0A0C9WF13_9AGAM</name>
<dbReference type="OrthoDB" id="3271131at2759"/>
<proteinExistence type="predicted"/>
<reference evidence="2 3" key="1">
    <citation type="submission" date="2014-04" db="EMBL/GenBank/DDBJ databases">
        <title>Evolutionary Origins and Diversification of the Mycorrhizal Mutualists.</title>
        <authorList>
            <consortium name="DOE Joint Genome Institute"/>
            <consortium name="Mycorrhizal Genomics Consortium"/>
            <person name="Kohler A."/>
            <person name="Kuo A."/>
            <person name="Nagy L.G."/>
            <person name="Floudas D."/>
            <person name="Copeland A."/>
            <person name="Barry K.W."/>
            <person name="Cichocki N."/>
            <person name="Veneault-Fourrey C."/>
            <person name="LaButti K."/>
            <person name="Lindquist E.A."/>
            <person name="Lipzen A."/>
            <person name="Lundell T."/>
            <person name="Morin E."/>
            <person name="Murat C."/>
            <person name="Riley R."/>
            <person name="Ohm R."/>
            <person name="Sun H."/>
            <person name="Tunlid A."/>
            <person name="Henrissat B."/>
            <person name="Grigoriev I.V."/>
            <person name="Hibbett D.S."/>
            <person name="Martin F."/>
        </authorList>
    </citation>
    <scope>NUCLEOTIDE SEQUENCE [LARGE SCALE GENOMIC DNA]</scope>
    <source>
        <strain evidence="2 3">MD-312</strain>
    </source>
</reference>